<dbReference type="InterPro" id="IPR056884">
    <property type="entry name" value="NPHP3-like_N"/>
</dbReference>
<protein>
    <recommendedName>
        <fullName evidence="1">non-specific serine/threonine protein kinase</fullName>
        <ecNumber evidence="1">2.7.11.1</ecNumber>
    </recommendedName>
</protein>
<evidence type="ECO:0000256" key="3">
    <source>
        <dbReference type="ARBA" id="ARBA00022679"/>
    </source>
</evidence>
<feature type="binding site" evidence="8">
    <location>
        <position position="53"/>
    </location>
    <ligand>
        <name>ATP</name>
        <dbReference type="ChEBI" id="CHEBI:30616"/>
    </ligand>
</feature>
<name>A0ABW7W930_9NOCA</name>
<keyword evidence="6 11" id="KW-0418">Kinase</keyword>
<dbReference type="InterPro" id="IPR027417">
    <property type="entry name" value="P-loop_NTPase"/>
</dbReference>
<reference evidence="11 12" key="1">
    <citation type="submission" date="2024-10" db="EMBL/GenBank/DDBJ databases">
        <title>The Natural Products Discovery Center: Release of the First 8490 Sequenced Strains for Exploring Actinobacteria Biosynthetic Diversity.</title>
        <authorList>
            <person name="Kalkreuter E."/>
            <person name="Kautsar S.A."/>
            <person name="Yang D."/>
            <person name="Bader C.D."/>
            <person name="Teijaro C.N."/>
            <person name="Fluegel L."/>
            <person name="Davis C.M."/>
            <person name="Simpson J.R."/>
            <person name="Lauterbach L."/>
            <person name="Steele A.D."/>
            <person name="Gui C."/>
            <person name="Meng S."/>
            <person name="Li G."/>
            <person name="Viehrig K."/>
            <person name="Ye F."/>
            <person name="Su P."/>
            <person name="Kiefer A.F."/>
            <person name="Nichols A."/>
            <person name="Cepeda A.J."/>
            <person name="Yan W."/>
            <person name="Fan B."/>
            <person name="Jiang Y."/>
            <person name="Adhikari A."/>
            <person name="Zheng C.-J."/>
            <person name="Schuster L."/>
            <person name="Cowan T.M."/>
            <person name="Smanski M.J."/>
            <person name="Chevrette M.G."/>
            <person name="De Carvalho L.P.S."/>
            <person name="Shen B."/>
        </authorList>
    </citation>
    <scope>NUCLEOTIDE SEQUENCE [LARGE SCALE GENOMIC DNA]</scope>
    <source>
        <strain evidence="11 12">NPDC019626</strain>
    </source>
</reference>
<keyword evidence="2" id="KW-0723">Serine/threonine-protein kinase</keyword>
<evidence type="ECO:0000256" key="7">
    <source>
        <dbReference type="ARBA" id="ARBA00022840"/>
    </source>
</evidence>
<evidence type="ECO:0000256" key="6">
    <source>
        <dbReference type="ARBA" id="ARBA00022777"/>
    </source>
</evidence>
<dbReference type="Gene3D" id="3.40.50.300">
    <property type="entry name" value="P-loop containing nucleotide triphosphate hydrolases"/>
    <property type="match status" value="1"/>
</dbReference>
<dbReference type="PROSITE" id="PS00108">
    <property type="entry name" value="PROTEIN_KINASE_ST"/>
    <property type="match status" value="1"/>
</dbReference>
<evidence type="ECO:0000259" key="10">
    <source>
        <dbReference type="PROSITE" id="PS50011"/>
    </source>
</evidence>
<dbReference type="GO" id="GO:0016301">
    <property type="term" value="F:kinase activity"/>
    <property type="evidence" value="ECO:0007669"/>
    <property type="project" value="UniProtKB-KW"/>
</dbReference>
<keyword evidence="12" id="KW-1185">Reference proteome</keyword>
<dbReference type="Pfam" id="PF24883">
    <property type="entry name" value="NPHP3_N"/>
    <property type="match status" value="1"/>
</dbReference>
<dbReference type="PIRSF" id="PIRSF000574">
    <property type="entry name" value="Ser/Thr_PK_PknK_prd"/>
    <property type="match status" value="1"/>
</dbReference>
<keyword evidence="7 8" id="KW-0067">ATP-binding</keyword>
<dbReference type="SMART" id="SM00220">
    <property type="entry name" value="S_TKc"/>
    <property type="match status" value="1"/>
</dbReference>
<dbReference type="PROSITE" id="PS50011">
    <property type="entry name" value="PROTEIN_KINASE_DOM"/>
    <property type="match status" value="1"/>
</dbReference>
<proteinExistence type="predicted"/>
<accession>A0ABW7W930</accession>
<dbReference type="InterPro" id="IPR008271">
    <property type="entry name" value="Ser/Thr_kinase_AS"/>
</dbReference>
<dbReference type="Gene3D" id="1.10.510.10">
    <property type="entry name" value="Transferase(Phosphotransferase) domain 1"/>
    <property type="match status" value="1"/>
</dbReference>
<feature type="domain" description="Protein kinase" evidence="10">
    <location>
        <begin position="24"/>
        <end position="281"/>
    </location>
</feature>
<evidence type="ECO:0000256" key="4">
    <source>
        <dbReference type="ARBA" id="ARBA00022737"/>
    </source>
</evidence>
<evidence type="ECO:0000256" key="1">
    <source>
        <dbReference type="ARBA" id="ARBA00012513"/>
    </source>
</evidence>
<dbReference type="SUPFAM" id="SSF56112">
    <property type="entry name" value="Protein kinase-like (PK-like)"/>
    <property type="match status" value="1"/>
</dbReference>
<keyword evidence="5 8" id="KW-0547">Nucleotide-binding</keyword>
<feature type="region of interest" description="Disordered" evidence="9">
    <location>
        <begin position="287"/>
        <end position="334"/>
    </location>
</feature>
<evidence type="ECO:0000256" key="2">
    <source>
        <dbReference type="ARBA" id="ARBA00022527"/>
    </source>
</evidence>
<evidence type="ECO:0000256" key="9">
    <source>
        <dbReference type="SAM" id="MobiDB-lite"/>
    </source>
</evidence>
<keyword evidence="4" id="KW-0677">Repeat</keyword>
<dbReference type="SUPFAM" id="SSF52540">
    <property type="entry name" value="P-loop containing nucleoside triphosphate hydrolases"/>
    <property type="match status" value="1"/>
</dbReference>
<dbReference type="InterPro" id="IPR011009">
    <property type="entry name" value="Kinase-like_dom_sf"/>
</dbReference>
<dbReference type="PROSITE" id="PS00107">
    <property type="entry name" value="PROTEIN_KINASE_ATP"/>
    <property type="match status" value="1"/>
</dbReference>
<dbReference type="Proteomes" id="UP001611450">
    <property type="component" value="Unassembled WGS sequence"/>
</dbReference>
<dbReference type="Pfam" id="PF00069">
    <property type="entry name" value="Pkinase"/>
    <property type="match status" value="1"/>
</dbReference>
<evidence type="ECO:0000313" key="11">
    <source>
        <dbReference type="EMBL" id="MFI2319484.1"/>
    </source>
</evidence>
<evidence type="ECO:0000313" key="12">
    <source>
        <dbReference type="Proteomes" id="UP001611450"/>
    </source>
</evidence>
<dbReference type="PANTHER" id="PTHR43289">
    <property type="entry name" value="MITOGEN-ACTIVATED PROTEIN KINASE KINASE KINASE 20-RELATED"/>
    <property type="match status" value="1"/>
</dbReference>
<gene>
    <name evidence="11" type="ORF">ACH47G_03280</name>
</gene>
<dbReference type="EMBL" id="JBIRXV010000001">
    <property type="protein sequence ID" value="MFI2319484.1"/>
    <property type="molecule type" value="Genomic_DNA"/>
</dbReference>
<dbReference type="InterPro" id="IPR011990">
    <property type="entry name" value="TPR-like_helical_dom_sf"/>
</dbReference>
<dbReference type="Pfam" id="PF25873">
    <property type="entry name" value="WHD_MalT"/>
    <property type="match status" value="1"/>
</dbReference>
<sequence>MGDIPPTQRSPSSGIVAELSAEGFDDAEEVGRGGFGVVYRCTQPDLDRVVAVKILTAELDADGLQRFVREQQAMGRLSGHPHIVAVFQVGTTRGGHPYLVMPYHAHGSLEHRIRDDGPLGWATVLRLGVKISGALETAHRAGILHRDVKPGNILLTEYGEPELTDFGIARIPGGFRTTSGIITASPAFTAPEVLRGSPPTPVSDVYSLGATLFCSLTGHVAYERRIGEQVMTQFFRVSEQPFPDLGERDVPEEVRAAIEHAMATEPADRPAGAASLGQELRRVQERTGGPVDSLILPPTHRSSVAPAEMSSSRRERDAAPPTPATKYRPPGLPRTPLPRKWLLDQLRSNEHTRLTWIHAPSGFGKTTLAAQWRDELLRKGAAVAWLTVDEDDNNVAWFLAHVVEALRSAYPRLADELAEVLDAHPDPTRAMLTGLVDALHTRQDRLTLVLDDWQRVNAPASVAAVGFLLEHGCHHLPIMVTSTSRSGLPLSRLRMHGELVEIDATALRFDSDEVREFLAEAGGLRLTRADIDTLARVTDGWIAALQLAVLSLRAGEDPARLLERLAEHPDIGEFLAENVLGALDPGTLEFLMLTSLCERVCGDLAATLTGNDHAQELLEDIEDRGMFLQRADPERRWFRYHQLFAGYLRRRLVSERPDEIPALRLRASAWFAEHHLLNEAVDQALAAGGEDRAADLVEQDGQYLLERSRISLLQGILAKLPVRASRARPRLQLLAAWVNLVLRRPGPTAAALARFDAALDEAAPPESERAQMRTEADVLTSVGEMFADRVADLDRLIGDALARPEAFSPFVAGAAGNIAAYAAIQRFDFDAARRWQQWSTPYHEATGPFPRVYGCCFGGMAAREQLDLPAAEEMFRTALDTARATMGNTSHAARLASALLGELRYETDDLDEASELLEESRGLATEGGGGVDFMMATYATGARVRALLGDRDTARGLLDEGMAHAERLALPRLAARVRNERVRLGFELEHGEPEAILRRRAPQRRDGIAIFIDECDEDSAIRLLLADPNAERRSEAVERARILTSGIDAVSRPLAALRAGFLLGVALRLTGRSEEAEQTLAPLARRSARLGLSRLPVDSAAGTAPRPTG</sequence>
<dbReference type="Gene3D" id="3.30.200.20">
    <property type="entry name" value="Phosphorylase Kinase, domain 1"/>
    <property type="match status" value="1"/>
</dbReference>
<dbReference type="InterPro" id="IPR017441">
    <property type="entry name" value="Protein_kinase_ATP_BS"/>
</dbReference>
<dbReference type="PANTHER" id="PTHR43289:SF6">
    <property type="entry name" value="SERINE_THREONINE-PROTEIN KINASE NEKL-3"/>
    <property type="match status" value="1"/>
</dbReference>
<dbReference type="InterPro" id="IPR059106">
    <property type="entry name" value="WHD_MalT"/>
</dbReference>
<dbReference type="Gene3D" id="1.25.40.10">
    <property type="entry name" value="Tetratricopeptide repeat domain"/>
    <property type="match status" value="1"/>
</dbReference>
<keyword evidence="3" id="KW-0808">Transferase</keyword>
<dbReference type="CDD" id="cd14014">
    <property type="entry name" value="STKc_PknB_like"/>
    <property type="match status" value="1"/>
</dbReference>
<evidence type="ECO:0000256" key="5">
    <source>
        <dbReference type="ARBA" id="ARBA00022741"/>
    </source>
</evidence>
<evidence type="ECO:0000256" key="8">
    <source>
        <dbReference type="PROSITE-ProRule" id="PRU10141"/>
    </source>
</evidence>
<dbReference type="InterPro" id="IPR000719">
    <property type="entry name" value="Prot_kinase_dom"/>
</dbReference>
<dbReference type="RefSeq" id="WP_396945736.1">
    <property type="nucleotide sequence ID" value="NZ_JBIRXV010000001.1"/>
</dbReference>
<comment type="caution">
    <text evidence="11">The sequence shown here is derived from an EMBL/GenBank/DDBJ whole genome shotgun (WGS) entry which is preliminary data.</text>
</comment>
<dbReference type="InterPro" id="IPR016236">
    <property type="entry name" value="Ser/Thr_kinase_PknK_prd"/>
</dbReference>
<organism evidence="11 12">
    <name type="scientific">Nocardia beijingensis</name>
    <dbReference type="NCBI Taxonomy" id="95162"/>
    <lineage>
        <taxon>Bacteria</taxon>
        <taxon>Bacillati</taxon>
        <taxon>Actinomycetota</taxon>
        <taxon>Actinomycetes</taxon>
        <taxon>Mycobacteriales</taxon>
        <taxon>Nocardiaceae</taxon>
        <taxon>Nocardia</taxon>
    </lineage>
</organism>
<dbReference type="EC" id="2.7.11.1" evidence="1"/>